<reference evidence="5 6" key="1">
    <citation type="submission" date="2021-11" db="EMBL/GenBank/DDBJ databases">
        <title>Draft genome sequence of Paenibacillus profundus YoMME, a new Gram-positive bacteria with exoelectrogenic properties.</title>
        <authorList>
            <person name="Hubenova Y."/>
            <person name="Hubenova E."/>
            <person name="Manasiev Y."/>
            <person name="Peykov S."/>
            <person name="Mitov M."/>
        </authorList>
    </citation>
    <scope>NUCLEOTIDE SEQUENCE [LARGE SCALE GENOMIC DNA]</scope>
    <source>
        <strain evidence="5 6">YoMME</strain>
    </source>
</reference>
<dbReference type="Gene3D" id="1.10.10.10">
    <property type="entry name" value="Winged helix-like DNA-binding domain superfamily/Winged helix DNA-binding domain"/>
    <property type="match status" value="1"/>
</dbReference>
<keyword evidence="6" id="KW-1185">Reference proteome</keyword>
<dbReference type="InterPro" id="IPR000835">
    <property type="entry name" value="HTH_MarR-typ"/>
</dbReference>
<protein>
    <submittedName>
        <fullName evidence="5">MarR family transcriptional regulator</fullName>
    </submittedName>
</protein>
<evidence type="ECO:0000256" key="1">
    <source>
        <dbReference type="ARBA" id="ARBA00023015"/>
    </source>
</evidence>
<dbReference type="PANTHER" id="PTHR42756:SF1">
    <property type="entry name" value="TRANSCRIPTIONAL REPRESSOR OF EMRAB OPERON"/>
    <property type="match status" value="1"/>
</dbReference>
<dbReference type="InterPro" id="IPR036388">
    <property type="entry name" value="WH-like_DNA-bd_sf"/>
</dbReference>
<dbReference type="InterPro" id="IPR036390">
    <property type="entry name" value="WH_DNA-bd_sf"/>
</dbReference>
<evidence type="ECO:0000256" key="3">
    <source>
        <dbReference type="ARBA" id="ARBA00023163"/>
    </source>
</evidence>
<comment type="caution">
    <text evidence="5">The sequence shown here is derived from an EMBL/GenBank/DDBJ whole genome shotgun (WGS) entry which is preliminary data.</text>
</comment>
<dbReference type="EMBL" id="JAJNBZ010000002">
    <property type="protein sequence ID" value="MCE5168421.1"/>
    <property type="molecule type" value="Genomic_DNA"/>
</dbReference>
<organism evidence="5 6">
    <name type="scientific">Paenibacillus profundus</name>
    <dbReference type="NCBI Taxonomy" id="1173085"/>
    <lineage>
        <taxon>Bacteria</taxon>
        <taxon>Bacillati</taxon>
        <taxon>Bacillota</taxon>
        <taxon>Bacilli</taxon>
        <taxon>Bacillales</taxon>
        <taxon>Paenibacillaceae</taxon>
        <taxon>Paenibacillus</taxon>
    </lineage>
</organism>
<dbReference type="PROSITE" id="PS50995">
    <property type="entry name" value="HTH_MARR_2"/>
    <property type="match status" value="1"/>
</dbReference>
<evidence type="ECO:0000256" key="2">
    <source>
        <dbReference type="ARBA" id="ARBA00023125"/>
    </source>
</evidence>
<dbReference type="SMART" id="SM00347">
    <property type="entry name" value="HTH_MARR"/>
    <property type="match status" value="1"/>
</dbReference>
<evidence type="ECO:0000259" key="4">
    <source>
        <dbReference type="PROSITE" id="PS50995"/>
    </source>
</evidence>
<keyword evidence="2" id="KW-0238">DNA-binding</keyword>
<dbReference type="PANTHER" id="PTHR42756">
    <property type="entry name" value="TRANSCRIPTIONAL REGULATOR, MARR"/>
    <property type="match status" value="1"/>
</dbReference>
<name>A0ABS8YAA6_9BACL</name>
<accession>A0ABS8YAA6</accession>
<keyword evidence="1" id="KW-0805">Transcription regulation</keyword>
<feature type="domain" description="HTH marR-type" evidence="4">
    <location>
        <begin position="6"/>
        <end position="138"/>
    </location>
</feature>
<dbReference type="Proteomes" id="UP001199916">
    <property type="component" value="Unassembled WGS sequence"/>
</dbReference>
<dbReference type="PRINTS" id="PR00598">
    <property type="entry name" value="HTHMARR"/>
</dbReference>
<sequence length="148" mass="17000">MEDTYLDSIEVLLSQVVRAYNYQMMRMVQDAGIHPGQMPLLLLLHEQDGRSQKELVDKMKVKPATITVMLNRMEKSGLIERRADSVDMRVSRVYLLPQGTAVIGHVEQVVHQIEEQCFAGFREEEKVLLRRFLQHMHHNLSTAGISNG</sequence>
<dbReference type="SUPFAM" id="SSF46785">
    <property type="entry name" value="Winged helix' DNA-binding domain"/>
    <property type="match status" value="1"/>
</dbReference>
<proteinExistence type="predicted"/>
<dbReference type="Pfam" id="PF01047">
    <property type="entry name" value="MarR"/>
    <property type="match status" value="1"/>
</dbReference>
<keyword evidence="3" id="KW-0804">Transcription</keyword>
<gene>
    <name evidence="5" type="ORF">LQV63_03715</name>
</gene>
<evidence type="ECO:0000313" key="5">
    <source>
        <dbReference type="EMBL" id="MCE5168421.1"/>
    </source>
</evidence>
<evidence type="ECO:0000313" key="6">
    <source>
        <dbReference type="Proteomes" id="UP001199916"/>
    </source>
</evidence>